<feature type="region of interest" description="Disordered" evidence="1">
    <location>
        <begin position="1"/>
        <end position="29"/>
    </location>
</feature>
<dbReference type="Proteomes" id="UP001458880">
    <property type="component" value="Unassembled WGS sequence"/>
</dbReference>
<evidence type="ECO:0000313" key="2">
    <source>
        <dbReference type="EMBL" id="KAK9731303.1"/>
    </source>
</evidence>
<dbReference type="EMBL" id="JASPKY010000135">
    <property type="protein sequence ID" value="KAK9731303.1"/>
    <property type="molecule type" value="Genomic_DNA"/>
</dbReference>
<name>A0AAW1LBC1_POPJA</name>
<comment type="caution">
    <text evidence="2">The sequence shown here is derived from an EMBL/GenBank/DDBJ whole genome shotgun (WGS) entry which is preliminary data.</text>
</comment>
<accession>A0AAW1LBC1</accession>
<feature type="compositionally biased region" description="Basic and acidic residues" evidence="1">
    <location>
        <begin position="84"/>
        <end position="100"/>
    </location>
</feature>
<keyword evidence="3" id="KW-1185">Reference proteome</keyword>
<feature type="compositionally biased region" description="Basic residues" evidence="1">
    <location>
        <begin position="1"/>
        <end position="11"/>
    </location>
</feature>
<reference evidence="2 3" key="1">
    <citation type="journal article" date="2024" name="BMC Genomics">
        <title>De novo assembly and annotation of Popillia japonica's genome with initial clues to its potential as an invasive pest.</title>
        <authorList>
            <person name="Cucini C."/>
            <person name="Boschi S."/>
            <person name="Funari R."/>
            <person name="Cardaioli E."/>
            <person name="Iannotti N."/>
            <person name="Marturano G."/>
            <person name="Paoli F."/>
            <person name="Bruttini M."/>
            <person name="Carapelli A."/>
            <person name="Frati F."/>
            <person name="Nardi F."/>
        </authorList>
    </citation>
    <scope>NUCLEOTIDE SEQUENCE [LARGE SCALE GENOMIC DNA]</scope>
    <source>
        <strain evidence="2">DMR45628</strain>
    </source>
</reference>
<proteinExistence type="predicted"/>
<organism evidence="2 3">
    <name type="scientific">Popillia japonica</name>
    <name type="common">Japanese beetle</name>
    <dbReference type="NCBI Taxonomy" id="7064"/>
    <lineage>
        <taxon>Eukaryota</taxon>
        <taxon>Metazoa</taxon>
        <taxon>Ecdysozoa</taxon>
        <taxon>Arthropoda</taxon>
        <taxon>Hexapoda</taxon>
        <taxon>Insecta</taxon>
        <taxon>Pterygota</taxon>
        <taxon>Neoptera</taxon>
        <taxon>Endopterygota</taxon>
        <taxon>Coleoptera</taxon>
        <taxon>Polyphaga</taxon>
        <taxon>Scarabaeiformia</taxon>
        <taxon>Scarabaeidae</taxon>
        <taxon>Rutelinae</taxon>
        <taxon>Popillia</taxon>
    </lineage>
</organism>
<evidence type="ECO:0000256" key="1">
    <source>
        <dbReference type="SAM" id="MobiDB-lite"/>
    </source>
</evidence>
<protein>
    <submittedName>
        <fullName evidence="2">Uncharacterized protein</fullName>
    </submittedName>
</protein>
<sequence>MSSRPRTKRNQKQALNRFPANTSTARRVPSHLNLSLKELNGSGQGTNYLLKHSQAPTSTVNLEHFGEGPIKRNKIGSPAEAGEFGDRTVPDARHSDDLPLPKRRTTAKKETSLPVALYAFKIKWLKEMEMGEKEVVVK</sequence>
<gene>
    <name evidence="2" type="ORF">QE152_g13771</name>
</gene>
<evidence type="ECO:0000313" key="3">
    <source>
        <dbReference type="Proteomes" id="UP001458880"/>
    </source>
</evidence>
<dbReference type="AlphaFoldDB" id="A0AAW1LBC1"/>
<feature type="region of interest" description="Disordered" evidence="1">
    <location>
        <begin position="59"/>
        <end position="108"/>
    </location>
</feature>